<protein>
    <submittedName>
        <fullName evidence="2">Uncharacterized protein</fullName>
    </submittedName>
</protein>
<sequence>MVRHDVKADSERFLLRDAETRAEAARKDVSKTRRKPHKNSGYEQTGEICVTKFSGSDDEILYKVLSS</sequence>
<proteinExistence type="predicted"/>
<evidence type="ECO:0000313" key="1">
    <source>
        <dbReference type="Proteomes" id="UP000887564"/>
    </source>
</evidence>
<dbReference type="Proteomes" id="UP000887564">
    <property type="component" value="Unplaced"/>
</dbReference>
<evidence type="ECO:0000313" key="2">
    <source>
        <dbReference type="WBParaSite" id="PEQ_0000505501-mRNA-1"/>
    </source>
</evidence>
<keyword evidence="1" id="KW-1185">Reference proteome</keyword>
<reference evidence="2" key="1">
    <citation type="submission" date="2022-11" db="UniProtKB">
        <authorList>
            <consortium name="WormBaseParasite"/>
        </authorList>
    </citation>
    <scope>IDENTIFICATION</scope>
</reference>
<dbReference type="AlphaFoldDB" id="A0A914RFG9"/>
<accession>A0A914RFG9</accession>
<organism evidence="1 2">
    <name type="scientific">Parascaris equorum</name>
    <name type="common">Equine roundworm</name>
    <dbReference type="NCBI Taxonomy" id="6256"/>
    <lineage>
        <taxon>Eukaryota</taxon>
        <taxon>Metazoa</taxon>
        <taxon>Ecdysozoa</taxon>
        <taxon>Nematoda</taxon>
        <taxon>Chromadorea</taxon>
        <taxon>Rhabditida</taxon>
        <taxon>Spirurina</taxon>
        <taxon>Ascaridomorpha</taxon>
        <taxon>Ascaridoidea</taxon>
        <taxon>Ascarididae</taxon>
        <taxon>Parascaris</taxon>
    </lineage>
</organism>
<name>A0A914RFG9_PAREQ</name>
<dbReference type="WBParaSite" id="PEQ_0000505501-mRNA-1">
    <property type="protein sequence ID" value="PEQ_0000505501-mRNA-1"/>
    <property type="gene ID" value="PEQ_0000505501"/>
</dbReference>